<evidence type="ECO:0000313" key="11">
    <source>
        <dbReference type="Proteomes" id="UP000295727"/>
    </source>
</evidence>
<dbReference type="InterPro" id="IPR037523">
    <property type="entry name" value="VOC_core"/>
</dbReference>
<sequence length="293" mass="32619">MSERTLPALTLRGVDHTARPTWRLRETVEFYSDKLGLPLIHVISARGWGPQTHPDFLHFFFDSGNGSTIAFFYYLGSEEPAGMRERAAVRPLPDDHVADATHTAWLVDGPEELRAWKQHLEAQGLDVSVETRHEVIESIYVRDPNGYFVEFTHKLRPLTALDAADAWLTLQAAMGLEDAARAGGHALDTVDAIWNRKAALLREHGVASGAPVSIAVPRVEEFAPLVDAAQRHPDCRVREGKEYDVIEADGPVEFERKALGFKPALWYGMLTGGVHGLIERFDRDVLRIAPAQS</sequence>
<dbReference type="PROSITE" id="PS00082">
    <property type="entry name" value="EXTRADIOL_DIOXYGENAS"/>
    <property type="match status" value="1"/>
</dbReference>
<evidence type="ECO:0000256" key="4">
    <source>
        <dbReference type="ARBA" id="ARBA00022797"/>
    </source>
</evidence>
<dbReference type="KEGG" id="ppai:E1956_29535"/>
<dbReference type="OrthoDB" id="9804944at2"/>
<evidence type="ECO:0000313" key="10">
    <source>
        <dbReference type="EMBL" id="QBR01347.1"/>
    </source>
</evidence>
<dbReference type="InterPro" id="IPR000486">
    <property type="entry name" value="Xdiol_ring_cleave_dOase_1/2"/>
</dbReference>
<keyword evidence="3" id="KW-0479">Metal-binding</keyword>
<evidence type="ECO:0000256" key="6">
    <source>
        <dbReference type="ARBA" id="ARBA00023002"/>
    </source>
</evidence>
<comment type="cofactor">
    <cofactor evidence="1 8">
        <name>Fe(2+)</name>
        <dbReference type="ChEBI" id="CHEBI:29033"/>
    </cofactor>
</comment>
<evidence type="ECO:0000256" key="2">
    <source>
        <dbReference type="ARBA" id="ARBA00008784"/>
    </source>
</evidence>
<dbReference type="Pfam" id="PF00903">
    <property type="entry name" value="Glyoxalase"/>
    <property type="match status" value="1"/>
</dbReference>
<keyword evidence="7 8" id="KW-0408">Iron</keyword>
<dbReference type="InterPro" id="IPR004360">
    <property type="entry name" value="Glyas_Fos-R_dOase_dom"/>
</dbReference>
<proteinExistence type="inferred from homology"/>
<comment type="similarity">
    <text evidence="2 8">Belongs to the extradiol ring-cleavage dioxygenase family.</text>
</comment>
<dbReference type="PROSITE" id="PS51819">
    <property type="entry name" value="VOC"/>
    <property type="match status" value="1"/>
</dbReference>
<keyword evidence="11" id="KW-1185">Reference proteome</keyword>
<gene>
    <name evidence="10" type="ORF">E1956_29535</name>
</gene>
<name>A0A4P7D2B0_9BURK</name>
<dbReference type="GO" id="GO:0051213">
    <property type="term" value="F:dioxygenase activity"/>
    <property type="evidence" value="ECO:0007669"/>
    <property type="project" value="UniProtKB-KW"/>
</dbReference>
<dbReference type="SUPFAM" id="SSF54593">
    <property type="entry name" value="Glyoxalase/Bleomycin resistance protein/Dihydroxybiphenyl dioxygenase"/>
    <property type="match status" value="1"/>
</dbReference>
<evidence type="ECO:0000256" key="1">
    <source>
        <dbReference type="ARBA" id="ARBA00001954"/>
    </source>
</evidence>
<feature type="domain" description="VOC" evidence="9">
    <location>
        <begin position="13"/>
        <end position="154"/>
    </location>
</feature>
<dbReference type="GO" id="GO:0008198">
    <property type="term" value="F:ferrous iron binding"/>
    <property type="evidence" value="ECO:0007669"/>
    <property type="project" value="InterPro"/>
</dbReference>
<evidence type="ECO:0000256" key="7">
    <source>
        <dbReference type="ARBA" id="ARBA00023004"/>
    </source>
</evidence>
<dbReference type="Gene3D" id="3.10.180.10">
    <property type="entry name" value="2,3-Dihydroxybiphenyl 1,2-Dioxygenase, domain 1"/>
    <property type="match status" value="1"/>
</dbReference>
<dbReference type="Proteomes" id="UP000295727">
    <property type="component" value="Chromosome 3"/>
</dbReference>
<keyword evidence="5 8" id="KW-0223">Dioxygenase</keyword>
<dbReference type="CDD" id="cd06587">
    <property type="entry name" value="VOC"/>
    <property type="match status" value="1"/>
</dbReference>
<reference evidence="10 11" key="1">
    <citation type="submission" date="2019-03" db="EMBL/GenBank/DDBJ databases">
        <title>Paraburkholderia sp. 7MH5, isolated from subtropical forest soil.</title>
        <authorList>
            <person name="Gao Z.-H."/>
            <person name="Qiu L.-H."/>
        </authorList>
    </citation>
    <scope>NUCLEOTIDE SEQUENCE [LARGE SCALE GENOMIC DNA]</scope>
    <source>
        <strain evidence="10 11">7MH5</strain>
    </source>
</reference>
<keyword evidence="6 8" id="KW-0560">Oxidoreductase</keyword>
<evidence type="ECO:0000256" key="8">
    <source>
        <dbReference type="RuleBase" id="RU000683"/>
    </source>
</evidence>
<protein>
    <submittedName>
        <fullName evidence="10">VOC family protein</fullName>
    </submittedName>
</protein>
<dbReference type="InterPro" id="IPR029068">
    <property type="entry name" value="Glyas_Bleomycin-R_OHBP_Dase"/>
</dbReference>
<dbReference type="EMBL" id="CP038150">
    <property type="protein sequence ID" value="QBR01347.1"/>
    <property type="molecule type" value="Genomic_DNA"/>
</dbReference>
<keyword evidence="4 8" id="KW-0058">Aromatic hydrocarbons catabolism</keyword>
<dbReference type="RefSeq" id="WP_134755891.1">
    <property type="nucleotide sequence ID" value="NZ_CP038150.1"/>
</dbReference>
<organism evidence="10 11">
    <name type="scientific">Paraburkholderia pallida</name>
    <dbReference type="NCBI Taxonomy" id="2547399"/>
    <lineage>
        <taxon>Bacteria</taxon>
        <taxon>Pseudomonadati</taxon>
        <taxon>Pseudomonadota</taxon>
        <taxon>Betaproteobacteria</taxon>
        <taxon>Burkholderiales</taxon>
        <taxon>Burkholderiaceae</taxon>
        <taxon>Paraburkholderia</taxon>
    </lineage>
</organism>
<evidence type="ECO:0000256" key="5">
    <source>
        <dbReference type="ARBA" id="ARBA00022964"/>
    </source>
</evidence>
<evidence type="ECO:0000259" key="9">
    <source>
        <dbReference type="PROSITE" id="PS51819"/>
    </source>
</evidence>
<evidence type="ECO:0000256" key="3">
    <source>
        <dbReference type="ARBA" id="ARBA00022723"/>
    </source>
</evidence>
<accession>A0A4P7D2B0</accession>
<dbReference type="AlphaFoldDB" id="A0A4P7D2B0"/>